<dbReference type="GO" id="GO:0005737">
    <property type="term" value="C:cytoplasm"/>
    <property type="evidence" value="ECO:0007669"/>
    <property type="project" value="TreeGrafter"/>
</dbReference>
<dbReference type="AlphaFoldDB" id="A0A1H6BGB7"/>
<protein>
    <submittedName>
        <fullName evidence="2">Serine/threonine protein phosphatase 1</fullName>
    </submittedName>
</protein>
<reference evidence="2 3" key="1">
    <citation type="submission" date="2016-10" db="EMBL/GenBank/DDBJ databases">
        <authorList>
            <person name="de Groot N.N."/>
        </authorList>
    </citation>
    <scope>NUCLEOTIDE SEQUENCE [LARGE SCALE GENOMIC DNA]</scope>
    <source>
        <strain evidence="2 3">DSM 26656</strain>
    </source>
</reference>
<evidence type="ECO:0000259" key="1">
    <source>
        <dbReference type="Pfam" id="PF00149"/>
    </source>
</evidence>
<dbReference type="SUPFAM" id="SSF56300">
    <property type="entry name" value="Metallo-dependent phosphatases"/>
    <property type="match status" value="1"/>
</dbReference>
<dbReference type="PANTHER" id="PTHR42850:SF4">
    <property type="entry name" value="ZINC-DEPENDENT ENDOPOLYPHOSPHATASE"/>
    <property type="match status" value="1"/>
</dbReference>
<dbReference type="CDD" id="cd00144">
    <property type="entry name" value="MPP_PPP_family"/>
    <property type="match status" value="1"/>
</dbReference>
<feature type="domain" description="Calcineurin-like phosphoesterase" evidence="1">
    <location>
        <begin position="31"/>
        <end position="225"/>
    </location>
</feature>
<sequence length="265" mass="28822">MQPFRPRTAQAPTAAGAPTTAIALAETDLCIAAIGDLHGRSDLLAQMMVQLDRLAAIETIRLVEVYLGDYVDRGADSRGVLDALIARQRLTDRKVVCLAGNHEAMLISATRSDDDFVRWMEYGGQSTLRSYGVQPPRTAREVTAARSALNAAIPREHLDFLNGLDLFYQHDGFFFAHAGVRPGVRLAQQSERDLLWIRDAFLNSTASFGAVVVHGHTPQARPVLRHNRISIDTGAYQTGMLVCAVISSHGVRFLDARGGTISGTA</sequence>
<dbReference type="GO" id="GO:0008803">
    <property type="term" value="F:bis(5'-nucleosyl)-tetraphosphatase (symmetrical) activity"/>
    <property type="evidence" value="ECO:0007669"/>
    <property type="project" value="TreeGrafter"/>
</dbReference>
<proteinExistence type="predicted"/>
<dbReference type="Pfam" id="PF00149">
    <property type="entry name" value="Metallophos"/>
    <property type="match status" value="1"/>
</dbReference>
<dbReference type="PANTHER" id="PTHR42850">
    <property type="entry name" value="METALLOPHOSPHOESTERASE"/>
    <property type="match status" value="1"/>
</dbReference>
<dbReference type="RefSeq" id="WP_244595643.1">
    <property type="nucleotide sequence ID" value="NZ_FNUY01000007.1"/>
</dbReference>
<dbReference type="GO" id="GO:0110154">
    <property type="term" value="P:RNA decapping"/>
    <property type="evidence" value="ECO:0007669"/>
    <property type="project" value="TreeGrafter"/>
</dbReference>
<dbReference type="InterPro" id="IPR050126">
    <property type="entry name" value="Ap4A_hydrolase"/>
</dbReference>
<organism evidence="2 3">
    <name type="scientific">Bosea lathyri</name>
    <dbReference type="NCBI Taxonomy" id="1036778"/>
    <lineage>
        <taxon>Bacteria</taxon>
        <taxon>Pseudomonadati</taxon>
        <taxon>Pseudomonadota</taxon>
        <taxon>Alphaproteobacteria</taxon>
        <taxon>Hyphomicrobiales</taxon>
        <taxon>Boseaceae</taxon>
        <taxon>Bosea</taxon>
    </lineage>
</organism>
<dbReference type="Gene3D" id="3.60.21.10">
    <property type="match status" value="1"/>
</dbReference>
<evidence type="ECO:0000313" key="3">
    <source>
        <dbReference type="Proteomes" id="UP000236743"/>
    </source>
</evidence>
<keyword evidence="3" id="KW-1185">Reference proteome</keyword>
<gene>
    <name evidence="2" type="ORF">SAMN04488115_107217</name>
</gene>
<dbReference type="GO" id="GO:0016791">
    <property type="term" value="F:phosphatase activity"/>
    <property type="evidence" value="ECO:0007669"/>
    <property type="project" value="TreeGrafter"/>
</dbReference>
<dbReference type="Proteomes" id="UP000236743">
    <property type="component" value="Unassembled WGS sequence"/>
</dbReference>
<dbReference type="EMBL" id="FNUY01000007">
    <property type="protein sequence ID" value="SEG59803.1"/>
    <property type="molecule type" value="Genomic_DNA"/>
</dbReference>
<name>A0A1H6BGB7_9HYPH</name>
<accession>A0A1H6BGB7</accession>
<evidence type="ECO:0000313" key="2">
    <source>
        <dbReference type="EMBL" id="SEG59803.1"/>
    </source>
</evidence>
<dbReference type="InterPro" id="IPR029052">
    <property type="entry name" value="Metallo-depent_PP-like"/>
</dbReference>
<dbReference type="InterPro" id="IPR004843">
    <property type="entry name" value="Calcineurin-like_PHP"/>
</dbReference>